<dbReference type="PANTHER" id="PTHR30329">
    <property type="entry name" value="STATOR ELEMENT OF FLAGELLAR MOTOR COMPLEX"/>
    <property type="match status" value="1"/>
</dbReference>
<dbReference type="Gene3D" id="3.30.1330.60">
    <property type="entry name" value="OmpA-like domain"/>
    <property type="match status" value="1"/>
</dbReference>
<proteinExistence type="inferred from homology"/>
<dbReference type="NCBIfam" id="NF006508">
    <property type="entry name" value="PRK08944.1"/>
    <property type="match status" value="1"/>
</dbReference>
<evidence type="ECO:0000256" key="9">
    <source>
        <dbReference type="SAM" id="Phobius"/>
    </source>
</evidence>
<dbReference type="InterPro" id="IPR017733">
    <property type="entry name" value="OmpA-like_dom_proteobacteria"/>
</dbReference>
<protein>
    <submittedName>
        <fullName evidence="11">Type VI secretion system protein TssL</fullName>
    </submittedName>
</protein>
<dbReference type="NCBIfam" id="TIGR03350">
    <property type="entry name" value="type_VI_ompA"/>
    <property type="match status" value="1"/>
</dbReference>
<keyword evidence="12" id="KW-1185">Reference proteome</keyword>
<sequence length="323" mass="36102">MADDNDECECPPCPAGIPAWVMTFADLMSLLMCFFVLLLSFSEMDVKKYKQIAGSMASAFGVQNIIKQKDIPKGTSVIQQEFSPGRPEPTPLNIIQQHTTDVTKQELEASTEQLEAADGVQSEKFQELIEIMQQLQEELDQEAMKLANSLQEEIDKGNIEVETKGRKIVIRVQEKGSFPSGSAELQPDFIPVMAKIAEVLSSHKGSISVEGHTDSIPIDTEEFPSNWALASARAVSVAHELMADSRMDQSRFQIKGLADTRPLVDNETPSNRAKNRRVEIVIKQGEDKELKDGLNELKAEDKDLFEKLQEKEPDFFLTPDEIF</sequence>
<organism evidence="11 12">
    <name type="scientific">Spartinivicinus marinus</name>
    <dbReference type="NCBI Taxonomy" id="2994442"/>
    <lineage>
        <taxon>Bacteria</taxon>
        <taxon>Pseudomonadati</taxon>
        <taxon>Pseudomonadota</taxon>
        <taxon>Gammaproteobacteria</taxon>
        <taxon>Oceanospirillales</taxon>
        <taxon>Zooshikellaceae</taxon>
        <taxon>Spartinivicinus</taxon>
    </lineage>
</organism>
<name>A0A853IB71_9GAMM</name>
<evidence type="ECO:0000259" key="10">
    <source>
        <dbReference type="PROSITE" id="PS51123"/>
    </source>
</evidence>
<reference evidence="11 12" key="1">
    <citation type="submission" date="2020-07" db="EMBL/GenBank/DDBJ databases">
        <title>Endozoicomonas sp. nov., isolated from sediment.</title>
        <authorList>
            <person name="Gu T."/>
        </authorList>
    </citation>
    <scope>NUCLEOTIDE SEQUENCE [LARGE SCALE GENOMIC DNA]</scope>
    <source>
        <strain evidence="11 12">SM1973</strain>
    </source>
</reference>
<evidence type="ECO:0000313" key="11">
    <source>
        <dbReference type="EMBL" id="NYZ67868.1"/>
    </source>
</evidence>
<dbReference type="AlphaFoldDB" id="A0A853IB71"/>
<comment type="subcellular location">
    <subcellularLocation>
        <location evidence="1">Cell membrane</location>
        <topology evidence="1">Single-pass membrane protein</topology>
    </subcellularLocation>
</comment>
<evidence type="ECO:0000313" key="12">
    <source>
        <dbReference type="Proteomes" id="UP000569732"/>
    </source>
</evidence>
<keyword evidence="5 9" id="KW-1133">Transmembrane helix</keyword>
<accession>A0A853IB71</accession>
<dbReference type="InterPro" id="IPR006665">
    <property type="entry name" value="OmpA-like"/>
</dbReference>
<gene>
    <name evidence="11" type="primary">tssL</name>
    <name evidence="11" type="ORF">H0A36_17780</name>
</gene>
<evidence type="ECO:0000256" key="8">
    <source>
        <dbReference type="SAM" id="Coils"/>
    </source>
</evidence>
<dbReference type="EMBL" id="JACCKB010000031">
    <property type="protein sequence ID" value="NYZ67868.1"/>
    <property type="molecule type" value="Genomic_DNA"/>
</dbReference>
<feature type="coiled-coil region" evidence="8">
    <location>
        <begin position="122"/>
        <end position="156"/>
    </location>
</feature>
<feature type="transmembrane region" description="Helical" evidence="9">
    <location>
        <begin position="20"/>
        <end position="41"/>
    </location>
</feature>
<keyword evidence="6 7" id="KW-0472">Membrane</keyword>
<dbReference type="GO" id="GO:0005886">
    <property type="term" value="C:plasma membrane"/>
    <property type="evidence" value="ECO:0007669"/>
    <property type="project" value="UniProtKB-SubCell"/>
</dbReference>
<dbReference type="RefSeq" id="WP_180569890.1">
    <property type="nucleotide sequence ID" value="NZ_JACCKB010000031.1"/>
</dbReference>
<evidence type="ECO:0000256" key="2">
    <source>
        <dbReference type="ARBA" id="ARBA00008914"/>
    </source>
</evidence>
<keyword evidence="4 9" id="KW-0812">Transmembrane</keyword>
<dbReference type="SUPFAM" id="SSF103088">
    <property type="entry name" value="OmpA-like"/>
    <property type="match status" value="1"/>
</dbReference>
<dbReference type="CDD" id="cd07185">
    <property type="entry name" value="OmpA_C-like"/>
    <property type="match status" value="1"/>
</dbReference>
<evidence type="ECO:0000256" key="5">
    <source>
        <dbReference type="ARBA" id="ARBA00022989"/>
    </source>
</evidence>
<dbReference type="Pfam" id="PF00691">
    <property type="entry name" value="OmpA"/>
    <property type="match status" value="1"/>
</dbReference>
<dbReference type="PANTHER" id="PTHR30329:SF21">
    <property type="entry name" value="LIPOPROTEIN YIAD-RELATED"/>
    <property type="match status" value="1"/>
</dbReference>
<keyword evidence="8" id="KW-0175">Coiled coil</keyword>
<evidence type="ECO:0000256" key="1">
    <source>
        <dbReference type="ARBA" id="ARBA00004162"/>
    </source>
</evidence>
<keyword evidence="3" id="KW-1003">Cell membrane</keyword>
<comment type="caution">
    <text evidence="11">The sequence shown here is derived from an EMBL/GenBank/DDBJ whole genome shotgun (WGS) entry which is preliminary data.</text>
</comment>
<evidence type="ECO:0000256" key="3">
    <source>
        <dbReference type="ARBA" id="ARBA00022475"/>
    </source>
</evidence>
<evidence type="ECO:0000256" key="4">
    <source>
        <dbReference type="ARBA" id="ARBA00022692"/>
    </source>
</evidence>
<dbReference type="PROSITE" id="PS51123">
    <property type="entry name" value="OMPA_2"/>
    <property type="match status" value="1"/>
</dbReference>
<evidence type="ECO:0000256" key="7">
    <source>
        <dbReference type="PROSITE-ProRule" id="PRU00473"/>
    </source>
</evidence>
<dbReference type="Proteomes" id="UP000569732">
    <property type="component" value="Unassembled WGS sequence"/>
</dbReference>
<feature type="domain" description="OmpA-like" evidence="10">
    <location>
        <begin position="165"/>
        <end position="286"/>
    </location>
</feature>
<dbReference type="Pfam" id="PF13677">
    <property type="entry name" value="MotB_plug"/>
    <property type="match status" value="1"/>
</dbReference>
<dbReference type="InterPro" id="IPR036737">
    <property type="entry name" value="OmpA-like_sf"/>
</dbReference>
<dbReference type="InterPro" id="IPR050330">
    <property type="entry name" value="Bact_OuterMem_StrucFunc"/>
</dbReference>
<evidence type="ECO:0000256" key="6">
    <source>
        <dbReference type="ARBA" id="ARBA00023136"/>
    </source>
</evidence>
<comment type="similarity">
    <text evidence="2">Belongs to the MotB family.</text>
</comment>
<dbReference type="InterPro" id="IPR025713">
    <property type="entry name" value="MotB-like_N_dom"/>
</dbReference>